<keyword evidence="6" id="KW-0032">Aminotransferase</keyword>
<dbReference type="Pfam" id="PF00155">
    <property type="entry name" value="Aminotran_1_2"/>
    <property type="match status" value="1"/>
</dbReference>
<dbReference type="PANTHER" id="PTHR13693:SF3">
    <property type="entry name" value="LD36009P"/>
    <property type="match status" value="1"/>
</dbReference>
<comment type="similarity">
    <text evidence="4">Belongs to the class-II pyridoxal-phosphate-dependent aminotransferase family.</text>
</comment>
<keyword evidence="7" id="KW-1185">Reference proteome</keyword>
<evidence type="ECO:0000256" key="3">
    <source>
        <dbReference type="ARBA" id="ARBA00022898"/>
    </source>
</evidence>
<proteinExistence type="inferred from homology"/>
<dbReference type="InterPro" id="IPR050087">
    <property type="entry name" value="AON_synthase_class-II"/>
</dbReference>
<dbReference type="EMBL" id="JAEILG010000013">
    <property type="protein sequence ID" value="MBI6564007.1"/>
    <property type="molecule type" value="Genomic_DNA"/>
</dbReference>
<keyword evidence="2" id="KW-0808">Transferase</keyword>
<sequence>MGLYDKFSRLAAERTHFQDAGPSPFGTRMDAVYSPTEGRIGDQDVILAGTNNYLGLTFDAQAIEAAQQALAVEGTGTTGSRMANGSYGGHTALESEIAAFLDRPSVMVFSTGYVANLGIIGSLAGPREVVLLDTDCHASIYDACTLGGAQIIRFHHNDAKDLERRMLRLGERAKDALIIVEGIYSMLGDTAPLKEIVDIKRRLGGYLLVDEAHSFGVMGPNGRGLSEALGVEADVDIILGTFSKSLAAIGGFAAGRSSDMEVLRYASRPYIFTASPSPSVVASVRSALQAIATRPELRERLWNNADRLYDGLARLGYSLGPHASPVVPVMVGTKEQGLRFWRALIDQGVYVNLVLPPATPAGVTLVRCSVSAAHTPEQIEQIIQAFLVLRPLAGLAG</sequence>
<dbReference type="RefSeq" id="WP_198719190.1">
    <property type="nucleotide sequence ID" value="NZ_JAEIKU010000016.1"/>
</dbReference>
<accession>A0ABS0UEJ6</accession>
<feature type="domain" description="Aminotransferase class I/classII large" evidence="5">
    <location>
        <begin position="44"/>
        <end position="386"/>
    </location>
</feature>
<gene>
    <name evidence="6" type="ORF">YA0852_07865</name>
</gene>
<reference evidence="6 7" key="1">
    <citation type="submission" date="2020-12" db="EMBL/GenBank/DDBJ databases">
        <title>Comparative genomic insights into the epidemiology and virulence of plant pathogenic Pseudomonads from Turkey.</title>
        <authorList>
            <person name="Dillon M."/>
            <person name="Ruiz-Bedoya T."/>
            <person name="Bendalovic-Torma C."/>
            <person name="Guttman K.M."/>
            <person name="Kwak H."/>
            <person name="Middleton M.A."/>
            <person name="Wang P.W."/>
            <person name="Horuz S."/>
            <person name="Aysan Y."/>
            <person name="Guttman D.S."/>
        </authorList>
    </citation>
    <scope>NUCLEOTIDE SEQUENCE [LARGE SCALE GENOMIC DNA]</scope>
    <source>
        <strain evidence="6 7">S5_IA_2b</strain>
    </source>
</reference>
<keyword evidence="3 4" id="KW-0663">Pyridoxal phosphate</keyword>
<dbReference type="NCBIfam" id="NF047599">
    <property type="entry name" value="SerpalmtaseBetaP"/>
    <property type="match status" value="1"/>
</dbReference>
<dbReference type="PANTHER" id="PTHR13693">
    <property type="entry name" value="CLASS II AMINOTRANSFERASE/8-AMINO-7-OXONONANOATE SYNTHASE"/>
    <property type="match status" value="1"/>
</dbReference>
<dbReference type="PROSITE" id="PS00599">
    <property type="entry name" value="AA_TRANSFER_CLASS_2"/>
    <property type="match status" value="1"/>
</dbReference>
<dbReference type="Proteomes" id="UP000648914">
    <property type="component" value="Unassembled WGS sequence"/>
</dbReference>
<dbReference type="Gene3D" id="3.90.1150.10">
    <property type="entry name" value="Aspartate Aminotransferase, domain 1"/>
    <property type="match status" value="1"/>
</dbReference>
<evidence type="ECO:0000256" key="4">
    <source>
        <dbReference type="RuleBase" id="RU003693"/>
    </source>
</evidence>
<dbReference type="InterPro" id="IPR001917">
    <property type="entry name" value="Aminotrans_II_pyridoxalP_BS"/>
</dbReference>
<dbReference type="GO" id="GO:0008483">
    <property type="term" value="F:transaminase activity"/>
    <property type="evidence" value="ECO:0007669"/>
    <property type="project" value="UniProtKB-KW"/>
</dbReference>
<evidence type="ECO:0000259" key="5">
    <source>
        <dbReference type="Pfam" id="PF00155"/>
    </source>
</evidence>
<dbReference type="InterPro" id="IPR015424">
    <property type="entry name" value="PyrdxlP-dep_Trfase"/>
</dbReference>
<dbReference type="Gene3D" id="3.40.640.10">
    <property type="entry name" value="Type I PLP-dependent aspartate aminotransferase-like (Major domain)"/>
    <property type="match status" value="1"/>
</dbReference>
<evidence type="ECO:0000313" key="7">
    <source>
        <dbReference type="Proteomes" id="UP000648914"/>
    </source>
</evidence>
<evidence type="ECO:0000313" key="6">
    <source>
        <dbReference type="EMBL" id="MBI6564007.1"/>
    </source>
</evidence>
<dbReference type="InterPro" id="IPR004839">
    <property type="entry name" value="Aminotransferase_I/II_large"/>
</dbReference>
<organism evidence="6 7">
    <name type="scientific">Pseudomonas synxantha</name>
    <dbReference type="NCBI Taxonomy" id="47883"/>
    <lineage>
        <taxon>Bacteria</taxon>
        <taxon>Pseudomonadati</taxon>
        <taxon>Pseudomonadota</taxon>
        <taxon>Gammaproteobacteria</taxon>
        <taxon>Pseudomonadales</taxon>
        <taxon>Pseudomonadaceae</taxon>
        <taxon>Pseudomonas</taxon>
    </lineage>
</organism>
<protein>
    <submittedName>
        <fullName evidence="6">Aminotransferase class I/II-fold pyridoxal phosphate-dependent enzyme</fullName>
    </submittedName>
</protein>
<dbReference type="InterPro" id="IPR015422">
    <property type="entry name" value="PyrdxlP-dep_Trfase_small"/>
</dbReference>
<dbReference type="SUPFAM" id="SSF53383">
    <property type="entry name" value="PLP-dependent transferases"/>
    <property type="match status" value="1"/>
</dbReference>
<comment type="caution">
    <text evidence="6">The sequence shown here is derived from an EMBL/GenBank/DDBJ whole genome shotgun (WGS) entry which is preliminary data.</text>
</comment>
<evidence type="ECO:0000256" key="1">
    <source>
        <dbReference type="ARBA" id="ARBA00001933"/>
    </source>
</evidence>
<name>A0ABS0UEJ6_9PSED</name>
<dbReference type="InterPro" id="IPR015421">
    <property type="entry name" value="PyrdxlP-dep_Trfase_major"/>
</dbReference>
<evidence type="ECO:0000256" key="2">
    <source>
        <dbReference type="ARBA" id="ARBA00022679"/>
    </source>
</evidence>
<comment type="cofactor">
    <cofactor evidence="1 4">
        <name>pyridoxal 5'-phosphate</name>
        <dbReference type="ChEBI" id="CHEBI:597326"/>
    </cofactor>
</comment>